<dbReference type="InParanoid" id="A0A369J765"/>
<evidence type="ECO:0000256" key="2">
    <source>
        <dbReference type="ARBA" id="ARBA00022771"/>
    </source>
</evidence>
<dbReference type="OrthoDB" id="7873042at2759"/>
<protein>
    <recommendedName>
        <fullName evidence="6">ZZ-type domain-containing protein</fullName>
    </recommendedName>
</protein>
<evidence type="ECO:0000259" key="6">
    <source>
        <dbReference type="PROSITE" id="PS50135"/>
    </source>
</evidence>
<dbReference type="STRING" id="39966.A0A369J765"/>
<dbReference type="InterPro" id="IPR052260">
    <property type="entry name" value="Autophagy_Rcpt_SigReg"/>
</dbReference>
<dbReference type="GO" id="GO:0008270">
    <property type="term" value="F:zinc ion binding"/>
    <property type="evidence" value="ECO:0007669"/>
    <property type="project" value="UniProtKB-KW"/>
</dbReference>
<keyword evidence="8" id="KW-1185">Reference proteome</keyword>
<dbReference type="Pfam" id="PF00569">
    <property type="entry name" value="ZZ"/>
    <property type="match status" value="1"/>
</dbReference>
<dbReference type="CDD" id="cd02249">
    <property type="entry name" value="ZZ"/>
    <property type="match status" value="1"/>
</dbReference>
<dbReference type="PANTHER" id="PTHR15090">
    <property type="entry name" value="SEQUESTOSOME 1-RELATED"/>
    <property type="match status" value="1"/>
</dbReference>
<feature type="region of interest" description="Disordered" evidence="5">
    <location>
        <begin position="60"/>
        <end position="120"/>
    </location>
</feature>
<dbReference type="Proteomes" id="UP000076154">
    <property type="component" value="Unassembled WGS sequence"/>
</dbReference>
<feature type="compositionally biased region" description="Polar residues" evidence="5">
    <location>
        <begin position="105"/>
        <end position="120"/>
    </location>
</feature>
<evidence type="ECO:0000256" key="4">
    <source>
        <dbReference type="PROSITE-ProRule" id="PRU00228"/>
    </source>
</evidence>
<dbReference type="InterPro" id="IPR000433">
    <property type="entry name" value="Znf_ZZ"/>
</dbReference>
<accession>A0A369J765</accession>
<dbReference type="Gene3D" id="3.30.60.90">
    <property type="match status" value="1"/>
</dbReference>
<feature type="domain" description="ZZ-type" evidence="6">
    <location>
        <begin position="6"/>
        <end position="63"/>
    </location>
</feature>
<dbReference type="InterPro" id="IPR055936">
    <property type="entry name" value="DUF7514"/>
</dbReference>
<feature type="compositionally biased region" description="Pro residues" evidence="5">
    <location>
        <begin position="81"/>
        <end position="100"/>
    </location>
</feature>
<organism evidence="7 8">
    <name type="scientific">Hypsizygus marmoreus</name>
    <name type="common">White beech mushroom</name>
    <name type="synonym">Agaricus marmoreus</name>
    <dbReference type="NCBI Taxonomy" id="39966"/>
    <lineage>
        <taxon>Eukaryota</taxon>
        <taxon>Fungi</taxon>
        <taxon>Dikarya</taxon>
        <taxon>Basidiomycota</taxon>
        <taxon>Agaricomycotina</taxon>
        <taxon>Agaricomycetes</taxon>
        <taxon>Agaricomycetidae</taxon>
        <taxon>Agaricales</taxon>
        <taxon>Tricholomatineae</taxon>
        <taxon>Lyophyllaceae</taxon>
        <taxon>Hypsizygus</taxon>
    </lineage>
</organism>
<name>A0A369J765_HYPMA</name>
<keyword evidence="3" id="KW-0862">Zinc</keyword>
<keyword evidence="2 4" id="KW-0863">Zinc-finger</keyword>
<evidence type="ECO:0000313" key="8">
    <source>
        <dbReference type="Proteomes" id="UP000076154"/>
    </source>
</evidence>
<sequence>MASPGLPNFTCDSCNQSIASTNPRIHCLTCRDYDLCANCGVGERFTNGHVGSHQVQVFKESGGGEHQAIPSFSTISYAPPSQIPTSPPQTNRGPPPPLPPRARNSIGSSNPATPVGSQWQPFFAPDMSPTATFVTLLNDIFTFLDPTNNGNFVPETFSRFLDDMGYMPHENSWKQGLQATFGLSAESMADKALKNAFDLFSIDHVLLQRIQRPHVDPTGLTNQFQRVLGSAFKPSMLKSAATAHSTIGGPMPAITRKGFIDIVVIEVLSDPSREWGNFSRLLKKYDLPRYRGWGDLPRAVLPAVPDPAMLQRVASVAAYAKQKGEREIEVARTNGLLQARANQAAIDIIDDTRYTYRYY</sequence>
<proteinExistence type="predicted"/>
<dbReference type="EMBL" id="LUEZ02000113">
    <property type="protein sequence ID" value="RDB17242.1"/>
    <property type="molecule type" value="Genomic_DNA"/>
</dbReference>
<evidence type="ECO:0000313" key="7">
    <source>
        <dbReference type="EMBL" id="RDB17242.1"/>
    </source>
</evidence>
<evidence type="ECO:0000256" key="1">
    <source>
        <dbReference type="ARBA" id="ARBA00022723"/>
    </source>
</evidence>
<evidence type="ECO:0000256" key="5">
    <source>
        <dbReference type="SAM" id="MobiDB-lite"/>
    </source>
</evidence>
<dbReference type="SUPFAM" id="SSF57850">
    <property type="entry name" value="RING/U-box"/>
    <property type="match status" value="1"/>
</dbReference>
<reference evidence="7" key="1">
    <citation type="submission" date="2018-04" db="EMBL/GenBank/DDBJ databases">
        <title>Whole genome sequencing of Hypsizygus marmoreus.</title>
        <authorList>
            <person name="Choi I.-G."/>
            <person name="Min B."/>
            <person name="Kim J.-G."/>
            <person name="Kim S."/>
            <person name="Oh Y.-L."/>
            <person name="Kong W.-S."/>
            <person name="Park H."/>
            <person name="Jeong J."/>
            <person name="Song E.-S."/>
        </authorList>
    </citation>
    <scope>NUCLEOTIDE SEQUENCE [LARGE SCALE GENOMIC DNA]</scope>
    <source>
        <strain evidence="7">51987-8</strain>
    </source>
</reference>
<comment type="caution">
    <text evidence="7">The sequence shown here is derived from an EMBL/GenBank/DDBJ whole genome shotgun (WGS) entry which is preliminary data.</text>
</comment>
<dbReference type="PROSITE" id="PS50135">
    <property type="entry name" value="ZF_ZZ_2"/>
    <property type="match status" value="1"/>
</dbReference>
<gene>
    <name evidence="7" type="ORF">Hypma_001767</name>
</gene>
<dbReference type="InterPro" id="IPR043145">
    <property type="entry name" value="Znf_ZZ_sf"/>
</dbReference>
<dbReference type="Pfam" id="PF24355">
    <property type="entry name" value="DUF7514"/>
    <property type="match status" value="1"/>
</dbReference>
<evidence type="ECO:0000256" key="3">
    <source>
        <dbReference type="ARBA" id="ARBA00022833"/>
    </source>
</evidence>
<dbReference type="SMART" id="SM00291">
    <property type="entry name" value="ZnF_ZZ"/>
    <property type="match status" value="1"/>
</dbReference>
<dbReference type="AlphaFoldDB" id="A0A369J765"/>
<keyword evidence="1" id="KW-0479">Metal-binding</keyword>